<protein>
    <submittedName>
        <fullName evidence="2">Uncharacterized protein</fullName>
    </submittedName>
</protein>
<organism evidence="2 3">
    <name type="scientific">Cryptosporangium minutisporangium</name>
    <dbReference type="NCBI Taxonomy" id="113569"/>
    <lineage>
        <taxon>Bacteria</taxon>
        <taxon>Bacillati</taxon>
        <taxon>Actinomycetota</taxon>
        <taxon>Actinomycetes</taxon>
        <taxon>Cryptosporangiales</taxon>
        <taxon>Cryptosporangiaceae</taxon>
        <taxon>Cryptosporangium</taxon>
    </lineage>
</organism>
<feature type="transmembrane region" description="Helical" evidence="1">
    <location>
        <begin position="61"/>
        <end position="79"/>
    </location>
</feature>
<reference evidence="3" key="1">
    <citation type="journal article" date="2019" name="Int. J. Syst. Evol. Microbiol.">
        <title>The Global Catalogue of Microorganisms (GCM) 10K type strain sequencing project: providing services to taxonomists for standard genome sequencing and annotation.</title>
        <authorList>
            <consortium name="The Broad Institute Genomics Platform"/>
            <consortium name="The Broad Institute Genome Sequencing Center for Infectious Disease"/>
            <person name="Wu L."/>
            <person name="Ma J."/>
        </authorList>
    </citation>
    <scope>NUCLEOTIDE SEQUENCE [LARGE SCALE GENOMIC DNA]</scope>
    <source>
        <strain evidence="3">JCM 9458</strain>
    </source>
</reference>
<name>A0ABP6T5U0_9ACTN</name>
<proteinExistence type="predicted"/>
<keyword evidence="1" id="KW-0812">Transmembrane</keyword>
<dbReference type="RefSeq" id="WP_345731055.1">
    <property type="nucleotide sequence ID" value="NZ_BAAAYN010000038.1"/>
</dbReference>
<keyword evidence="1" id="KW-1133">Transmembrane helix</keyword>
<gene>
    <name evidence="2" type="ORF">GCM10020369_54330</name>
</gene>
<sequence>MCALAVRRARSRARPAGAPAADRFAARWLGVFALAGASASAIAMAVAAGPEAEPGPTYHGSGTRCFGLLIGCALAVALARPQRRLAQKSTRRRPSPR</sequence>
<keyword evidence="3" id="KW-1185">Reference proteome</keyword>
<dbReference type="EMBL" id="BAAAYN010000038">
    <property type="protein sequence ID" value="GAA3392480.1"/>
    <property type="molecule type" value="Genomic_DNA"/>
</dbReference>
<evidence type="ECO:0000313" key="2">
    <source>
        <dbReference type="EMBL" id="GAA3392480.1"/>
    </source>
</evidence>
<comment type="caution">
    <text evidence="2">The sequence shown here is derived from an EMBL/GenBank/DDBJ whole genome shotgun (WGS) entry which is preliminary data.</text>
</comment>
<accession>A0ABP6T5U0</accession>
<evidence type="ECO:0000313" key="3">
    <source>
        <dbReference type="Proteomes" id="UP001501676"/>
    </source>
</evidence>
<keyword evidence="1" id="KW-0472">Membrane</keyword>
<evidence type="ECO:0000256" key="1">
    <source>
        <dbReference type="SAM" id="Phobius"/>
    </source>
</evidence>
<feature type="transmembrane region" description="Helical" evidence="1">
    <location>
        <begin position="28"/>
        <end position="49"/>
    </location>
</feature>
<dbReference type="Proteomes" id="UP001501676">
    <property type="component" value="Unassembled WGS sequence"/>
</dbReference>